<dbReference type="Gene3D" id="1.10.110.10">
    <property type="entry name" value="Plant lipid-transfer and hydrophobic proteins"/>
    <property type="match status" value="1"/>
</dbReference>
<protein>
    <recommendedName>
        <fullName evidence="4">Non-specific lipid-transfer protein</fullName>
    </recommendedName>
</protein>
<evidence type="ECO:0000256" key="1">
    <source>
        <dbReference type="ARBA" id="ARBA00009748"/>
    </source>
</evidence>
<comment type="function">
    <text evidence="4">Plant non-specific lipid-transfer proteins transfer phospholipids as well as galactolipids across membranes. May play a role in wax or cutin deposition in the cell walls of expanding epidermal cells and certain secretory tissues.</text>
</comment>
<accession>A0AA89AMP9</accession>
<dbReference type="CDD" id="cd01960">
    <property type="entry name" value="nsLTP1"/>
    <property type="match status" value="1"/>
</dbReference>
<comment type="caution">
    <text evidence="8">The sequence shown here is derived from an EMBL/GenBank/DDBJ whole genome shotgun (WGS) entry which is preliminary data.</text>
</comment>
<evidence type="ECO:0000256" key="6">
    <source>
        <dbReference type="SAM" id="SignalP"/>
    </source>
</evidence>
<evidence type="ECO:0000256" key="4">
    <source>
        <dbReference type="RuleBase" id="RU000628"/>
    </source>
</evidence>
<evidence type="ECO:0000256" key="3">
    <source>
        <dbReference type="ARBA" id="ARBA00023121"/>
    </source>
</evidence>
<dbReference type="Proteomes" id="UP001188597">
    <property type="component" value="Unassembled WGS sequence"/>
</dbReference>
<comment type="similarity">
    <text evidence="1 4">Belongs to the plant LTP family.</text>
</comment>
<evidence type="ECO:0000313" key="8">
    <source>
        <dbReference type="EMBL" id="KAK3009944.1"/>
    </source>
</evidence>
<organism evidence="8 9">
    <name type="scientific">Escallonia herrerae</name>
    <dbReference type="NCBI Taxonomy" id="1293975"/>
    <lineage>
        <taxon>Eukaryota</taxon>
        <taxon>Viridiplantae</taxon>
        <taxon>Streptophyta</taxon>
        <taxon>Embryophyta</taxon>
        <taxon>Tracheophyta</taxon>
        <taxon>Spermatophyta</taxon>
        <taxon>Magnoliopsida</taxon>
        <taxon>eudicotyledons</taxon>
        <taxon>Gunneridae</taxon>
        <taxon>Pentapetalae</taxon>
        <taxon>asterids</taxon>
        <taxon>campanulids</taxon>
        <taxon>Escalloniales</taxon>
        <taxon>Escalloniaceae</taxon>
        <taxon>Escallonia</taxon>
    </lineage>
</organism>
<keyword evidence="6" id="KW-0732">Signal</keyword>
<dbReference type="PANTHER" id="PTHR33076">
    <property type="entry name" value="NON-SPECIFIC LIPID-TRANSFER PROTEIN 2-RELATED"/>
    <property type="match status" value="1"/>
</dbReference>
<dbReference type="SUPFAM" id="SSF47699">
    <property type="entry name" value="Bifunctional inhibitor/lipid-transfer protein/seed storage 2S albumin"/>
    <property type="match status" value="1"/>
</dbReference>
<reference evidence="8" key="1">
    <citation type="submission" date="2022-12" db="EMBL/GenBank/DDBJ databases">
        <title>Draft genome assemblies for two species of Escallonia (Escalloniales).</title>
        <authorList>
            <person name="Chanderbali A."/>
            <person name="Dervinis C."/>
            <person name="Anghel I."/>
            <person name="Soltis D."/>
            <person name="Soltis P."/>
            <person name="Zapata F."/>
        </authorList>
    </citation>
    <scope>NUCLEOTIDE SEQUENCE</scope>
    <source>
        <strain evidence="8">UCBG64.0493</strain>
        <tissue evidence="8">Leaf</tissue>
    </source>
</reference>
<dbReference type="Pfam" id="PF00234">
    <property type="entry name" value="Tryp_alpha_amyl"/>
    <property type="match status" value="1"/>
</dbReference>
<sequence>MKAAVISVIVVLAMVQLMVKPGQAINCGQVDASLAPCLTYLRQGGTPPAQCCTGVRTITEMATTQADKRAACQCVKDAASHQTTLNDDAAKTLPQKCGVKMDIPISPTTDCNAYVFVLFLRTSTFYQSSFVRFDAPTPKKKNLTSSEFPTRTGKAPINPKNPTSRSENSTLEIKNAGAKMIAGVMNVLTGSSLVPRGAL</sequence>
<proteinExistence type="inferred from homology"/>
<feature type="domain" description="Bifunctional inhibitor/plant lipid transfer protein/seed storage helical" evidence="7">
    <location>
        <begin position="27"/>
        <end position="111"/>
    </location>
</feature>
<evidence type="ECO:0000256" key="5">
    <source>
        <dbReference type="SAM" id="MobiDB-lite"/>
    </source>
</evidence>
<feature type="chain" id="PRO_5041662377" description="Non-specific lipid-transfer protein" evidence="6">
    <location>
        <begin position="25"/>
        <end position="199"/>
    </location>
</feature>
<dbReference type="PRINTS" id="PR00382">
    <property type="entry name" value="LIPIDTRNSFER"/>
</dbReference>
<dbReference type="EMBL" id="JAVXUP010001591">
    <property type="protein sequence ID" value="KAK3009944.1"/>
    <property type="molecule type" value="Genomic_DNA"/>
</dbReference>
<name>A0AA89AMP9_9ASTE</name>
<evidence type="ECO:0000259" key="7">
    <source>
        <dbReference type="SMART" id="SM00499"/>
    </source>
</evidence>
<dbReference type="AlphaFoldDB" id="A0AA89AMP9"/>
<gene>
    <name evidence="8" type="ORF">RJ639_012116</name>
</gene>
<dbReference type="InterPro" id="IPR036312">
    <property type="entry name" value="Bifun_inhib/LTP/seed_sf"/>
</dbReference>
<dbReference type="SMART" id="SM00499">
    <property type="entry name" value="AAI"/>
    <property type="match status" value="1"/>
</dbReference>
<feature type="signal peptide" evidence="6">
    <location>
        <begin position="1"/>
        <end position="24"/>
    </location>
</feature>
<feature type="compositionally biased region" description="Polar residues" evidence="5">
    <location>
        <begin position="160"/>
        <end position="169"/>
    </location>
</feature>
<feature type="region of interest" description="Disordered" evidence="5">
    <location>
        <begin position="137"/>
        <end position="169"/>
    </location>
</feature>
<keyword evidence="3 4" id="KW-0446">Lipid-binding</keyword>
<evidence type="ECO:0000313" key="9">
    <source>
        <dbReference type="Proteomes" id="UP001188597"/>
    </source>
</evidence>
<evidence type="ECO:0000256" key="2">
    <source>
        <dbReference type="ARBA" id="ARBA00022448"/>
    </source>
</evidence>
<dbReference type="InterPro" id="IPR016140">
    <property type="entry name" value="Bifunc_inhib/LTP/seed_store"/>
</dbReference>
<dbReference type="InterPro" id="IPR000528">
    <property type="entry name" value="Plant_nsLTP"/>
</dbReference>
<dbReference type="GO" id="GO:0006869">
    <property type="term" value="P:lipid transport"/>
    <property type="evidence" value="ECO:0007669"/>
    <property type="project" value="InterPro"/>
</dbReference>
<keyword evidence="9" id="KW-1185">Reference proteome</keyword>
<keyword evidence="2 4" id="KW-0813">Transport</keyword>
<dbReference type="GO" id="GO:0008289">
    <property type="term" value="F:lipid binding"/>
    <property type="evidence" value="ECO:0007669"/>
    <property type="project" value="UniProtKB-KW"/>
</dbReference>